<name>A0A6B0VQ46_9EURY</name>
<sequence>MGREHSVGELLERAVTTLRSEGPRELYRRGGPYLKRRRDRCWKRLLARAGGIPAARAYLRARRIVRPDTITDAEPFERLWIDPGRIDLQVRTASNRWGRVVDGEWDRAAVPFEETVSYRSVEAHFRHGTPWRETAEFEQYRERLEAGEQPKGCTTEEELESRFEELDAIYEQIATDGYRSQPALWADRPEYQRTVFYKWDRTLDPRLDEVTVSIGRNGSILHSDRGDHRLAIATLLDCPTIPVLVRRRHARWQSIRDEIVSATRRSDLTARARSHLDHPDVRRCHEFEEPPAENTRSAASTARD</sequence>
<dbReference type="Proteomes" id="UP000434101">
    <property type="component" value="Unassembled WGS sequence"/>
</dbReference>
<organism evidence="2 3">
    <name type="scientific">Natronorubrum halalkaliphilum</name>
    <dbReference type="NCBI Taxonomy" id="2691917"/>
    <lineage>
        <taxon>Archaea</taxon>
        <taxon>Methanobacteriati</taxon>
        <taxon>Methanobacteriota</taxon>
        <taxon>Stenosarchaea group</taxon>
        <taxon>Halobacteria</taxon>
        <taxon>Halobacteriales</taxon>
        <taxon>Natrialbaceae</taxon>
        <taxon>Natronorubrum</taxon>
    </lineage>
</organism>
<comment type="caution">
    <text evidence="2">The sequence shown here is derived from an EMBL/GenBank/DDBJ whole genome shotgun (WGS) entry which is preliminary data.</text>
</comment>
<feature type="region of interest" description="Disordered" evidence="1">
    <location>
        <begin position="279"/>
        <end position="304"/>
    </location>
</feature>
<protein>
    <submittedName>
        <fullName evidence="2">Uncharacterized protein</fullName>
    </submittedName>
</protein>
<accession>A0A6B0VQ46</accession>
<dbReference type="EMBL" id="WUYX01000051">
    <property type="protein sequence ID" value="MXV63425.1"/>
    <property type="molecule type" value="Genomic_DNA"/>
</dbReference>
<feature type="compositionally biased region" description="Basic and acidic residues" evidence="1">
    <location>
        <begin position="279"/>
        <end position="288"/>
    </location>
</feature>
<gene>
    <name evidence="2" type="ORF">GS429_15430</name>
</gene>
<reference evidence="2 3" key="1">
    <citation type="submission" date="2020-01" db="EMBL/GenBank/DDBJ databases">
        <title>Natronorubrum sp. JWXQ-INN 674 isolated from Inner Mongolia Autonomous Region of China.</title>
        <authorList>
            <person name="Xue Q."/>
        </authorList>
    </citation>
    <scope>NUCLEOTIDE SEQUENCE [LARGE SCALE GENOMIC DNA]</scope>
    <source>
        <strain evidence="2 3">JWXQ-INN-674</strain>
    </source>
</reference>
<evidence type="ECO:0000313" key="2">
    <source>
        <dbReference type="EMBL" id="MXV63425.1"/>
    </source>
</evidence>
<proteinExistence type="predicted"/>
<dbReference type="OrthoDB" id="197906at2157"/>
<dbReference type="AlphaFoldDB" id="A0A6B0VQ46"/>
<evidence type="ECO:0000256" key="1">
    <source>
        <dbReference type="SAM" id="MobiDB-lite"/>
    </source>
</evidence>
<dbReference type="RefSeq" id="WP_160066246.1">
    <property type="nucleotide sequence ID" value="NZ_WUYX01000051.1"/>
</dbReference>
<feature type="compositionally biased region" description="Polar residues" evidence="1">
    <location>
        <begin position="294"/>
        <end position="304"/>
    </location>
</feature>
<evidence type="ECO:0000313" key="3">
    <source>
        <dbReference type="Proteomes" id="UP000434101"/>
    </source>
</evidence>
<keyword evidence="3" id="KW-1185">Reference proteome</keyword>